<evidence type="ECO:0008006" key="9">
    <source>
        <dbReference type="Google" id="ProtNLM"/>
    </source>
</evidence>
<evidence type="ECO:0000256" key="1">
    <source>
        <dbReference type="ARBA" id="ARBA00004141"/>
    </source>
</evidence>
<dbReference type="InterPro" id="IPR036259">
    <property type="entry name" value="MFS_trans_sf"/>
</dbReference>
<evidence type="ECO:0000313" key="8">
    <source>
        <dbReference type="Proteomes" id="UP000218811"/>
    </source>
</evidence>
<dbReference type="EMBL" id="KB467854">
    <property type="protein sequence ID" value="PCH35556.1"/>
    <property type="molecule type" value="Genomic_DNA"/>
</dbReference>
<dbReference type="OMA" id="NISQVWT"/>
<sequence length="143" mass="16184">MSVVGRYVAIFLMAMGYSGTALVAVWVSNVVPRPPAKRSAAIGIVNGFGNLGSLPVVSSYTWQSQWGPDYHQSMYIGISALALATFLSFVMRCMLIRQNTQLEHDEPELLRYAKRERIEKAARLEGLTFEEALERKKDFRYLY</sequence>
<evidence type="ECO:0000256" key="4">
    <source>
        <dbReference type="ARBA" id="ARBA00022989"/>
    </source>
</evidence>
<feature type="transmembrane region" description="Helical" evidence="6">
    <location>
        <begin position="6"/>
        <end position="28"/>
    </location>
</feature>
<accession>A0A2H3J048</accession>
<dbReference type="AlphaFoldDB" id="A0A2H3J048"/>
<dbReference type="PANTHER" id="PTHR43791:SF6">
    <property type="entry name" value="TRANSPORTER, PUTATIVE (AFU_ORTHOLOGUE AFUA_1G16690)-RELATED"/>
    <property type="match status" value="1"/>
</dbReference>
<keyword evidence="8" id="KW-1185">Reference proteome</keyword>
<keyword evidence="5 6" id="KW-0472">Membrane</keyword>
<evidence type="ECO:0000256" key="6">
    <source>
        <dbReference type="SAM" id="Phobius"/>
    </source>
</evidence>
<dbReference type="SUPFAM" id="SSF103473">
    <property type="entry name" value="MFS general substrate transporter"/>
    <property type="match status" value="1"/>
</dbReference>
<dbReference type="STRING" id="742152.A0A2H3J048"/>
<dbReference type="OrthoDB" id="2985014at2759"/>
<keyword evidence="4 6" id="KW-1133">Transmembrane helix</keyword>
<evidence type="ECO:0000256" key="5">
    <source>
        <dbReference type="ARBA" id="ARBA00023136"/>
    </source>
</evidence>
<dbReference type="GO" id="GO:0016020">
    <property type="term" value="C:membrane"/>
    <property type="evidence" value="ECO:0007669"/>
    <property type="project" value="UniProtKB-SubCell"/>
</dbReference>
<comment type="subcellular location">
    <subcellularLocation>
        <location evidence="1">Membrane</location>
        <topology evidence="1">Multi-pass membrane protein</topology>
    </subcellularLocation>
</comment>
<evidence type="ECO:0000256" key="3">
    <source>
        <dbReference type="ARBA" id="ARBA00022692"/>
    </source>
</evidence>
<name>A0A2H3J048_WOLCO</name>
<dbReference type="Gene3D" id="1.20.1250.20">
    <property type="entry name" value="MFS general substrate transporter like domains"/>
    <property type="match status" value="1"/>
</dbReference>
<organism evidence="7 8">
    <name type="scientific">Wolfiporia cocos (strain MD-104)</name>
    <name type="common">Brown rot fungus</name>
    <dbReference type="NCBI Taxonomy" id="742152"/>
    <lineage>
        <taxon>Eukaryota</taxon>
        <taxon>Fungi</taxon>
        <taxon>Dikarya</taxon>
        <taxon>Basidiomycota</taxon>
        <taxon>Agaricomycotina</taxon>
        <taxon>Agaricomycetes</taxon>
        <taxon>Polyporales</taxon>
        <taxon>Phaeolaceae</taxon>
        <taxon>Wolfiporia</taxon>
    </lineage>
</organism>
<feature type="transmembrane region" description="Helical" evidence="6">
    <location>
        <begin position="40"/>
        <end position="62"/>
    </location>
</feature>
<proteinExistence type="predicted"/>
<dbReference type="GO" id="GO:0022857">
    <property type="term" value="F:transmembrane transporter activity"/>
    <property type="evidence" value="ECO:0007669"/>
    <property type="project" value="TreeGrafter"/>
</dbReference>
<feature type="transmembrane region" description="Helical" evidence="6">
    <location>
        <begin position="74"/>
        <end position="95"/>
    </location>
</feature>
<evidence type="ECO:0000313" key="7">
    <source>
        <dbReference type="EMBL" id="PCH35556.1"/>
    </source>
</evidence>
<evidence type="ECO:0000256" key="2">
    <source>
        <dbReference type="ARBA" id="ARBA00022448"/>
    </source>
</evidence>
<keyword evidence="3 6" id="KW-0812">Transmembrane</keyword>
<keyword evidence="2" id="KW-0813">Transport</keyword>
<dbReference type="Proteomes" id="UP000218811">
    <property type="component" value="Unassembled WGS sequence"/>
</dbReference>
<dbReference type="PANTHER" id="PTHR43791">
    <property type="entry name" value="PERMEASE-RELATED"/>
    <property type="match status" value="1"/>
</dbReference>
<reference evidence="7 8" key="1">
    <citation type="journal article" date="2012" name="Science">
        <title>The Paleozoic origin of enzymatic lignin decomposition reconstructed from 31 fungal genomes.</title>
        <authorList>
            <person name="Floudas D."/>
            <person name="Binder M."/>
            <person name="Riley R."/>
            <person name="Barry K."/>
            <person name="Blanchette R.A."/>
            <person name="Henrissat B."/>
            <person name="Martinez A.T."/>
            <person name="Otillar R."/>
            <person name="Spatafora J.W."/>
            <person name="Yadav J.S."/>
            <person name="Aerts A."/>
            <person name="Benoit I."/>
            <person name="Boyd A."/>
            <person name="Carlson A."/>
            <person name="Copeland A."/>
            <person name="Coutinho P.M."/>
            <person name="de Vries R.P."/>
            <person name="Ferreira P."/>
            <person name="Findley K."/>
            <person name="Foster B."/>
            <person name="Gaskell J."/>
            <person name="Glotzer D."/>
            <person name="Gorecki P."/>
            <person name="Heitman J."/>
            <person name="Hesse C."/>
            <person name="Hori C."/>
            <person name="Igarashi K."/>
            <person name="Jurgens J.A."/>
            <person name="Kallen N."/>
            <person name="Kersten P."/>
            <person name="Kohler A."/>
            <person name="Kuees U."/>
            <person name="Kumar T.K.A."/>
            <person name="Kuo A."/>
            <person name="LaButti K."/>
            <person name="Larrondo L.F."/>
            <person name="Lindquist E."/>
            <person name="Ling A."/>
            <person name="Lombard V."/>
            <person name="Lucas S."/>
            <person name="Lundell T."/>
            <person name="Martin R."/>
            <person name="McLaughlin D.J."/>
            <person name="Morgenstern I."/>
            <person name="Morin E."/>
            <person name="Murat C."/>
            <person name="Nagy L.G."/>
            <person name="Nolan M."/>
            <person name="Ohm R.A."/>
            <person name="Patyshakuliyeva A."/>
            <person name="Rokas A."/>
            <person name="Ruiz-Duenas F.J."/>
            <person name="Sabat G."/>
            <person name="Salamov A."/>
            <person name="Samejima M."/>
            <person name="Schmutz J."/>
            <person name="Slot J.C."/>
            <person name="St John F."/>
            <person name="Stenlid J."/>
            <person name="Sun H."/>
            <person name="Sun S."/>
            <person name="Syed K."/>
            <person name="Tsang A."/>
            <person name="Wiebenga A."/>
            <person name="Young D."/>
            <person name="Pisabarro A."/>
            <person name="Eastwood D.C."/>
            <person name="Martin F."/>
            <person name="Cullen D."/>
            <person name="Grigoriev I.V."/>
            <person name="Hibbett D.S."/>
        </authorList>
    </citation>
    <scope>NUCLEOTIDE SEQUENCE [LARGE SCALE GENOMIC DNA]</scope>
    <source>
        <strain evidence="7 8">MD-104</strain>
    </source>
</reference>
<gene>
    <name evidence="7" type="ORF">WOLCODRAFT_27968</name>
</gene>
<protein>
    <recommendedName>
        <fullName evidence="9">MFS general substrate transporter</fullName>
    </recommendedName>
</protein>